<accession>A0A379JL77</accession>
<dbReference type="InterPro" id="IPR000644">
    <property type="entry name" value="CBS_dom"/>
</dbReference>
<dbReference type="PANTHER" id="PTHR43080">
    <property type="entry name" value="CBS DOMAIN-CONTAINING PROTEIN CBSX3, MITOCHONDRIAL"/>
    <property type="match status" value="1"/>
</dbReference>
<name>A0A379JL77_9NOCA</name>
<feature type="domain" description="BON" evidence="3">
    <location>
        <begin position="121"/>
        <end position="190"/>
    </location>
</feature>
<dbReference type="InterPro" id="IPR046342">
    <property type="entry name" value="CBS_dom_sf"/>
</dbReference>
<evidence type="ECO:0000256" key="1">
    <source>
        <dbReference type="ARBA" id="ARBA00023122"/>
    </source>
</evidence>
<dbReference type="SUPFAM" id="SSF54631">
    <property type="entry name" value="CBS-domain pair"/>
    <property type="match status" value="1"/>
</dbReference>
<evidence type="ECO:0000313" key="6">
    <source>
        <dbReference type="Proteomes" id="UP000255467"/>
    </source>
</evidence>
<dbReference type="InterPro" id="IPR007055">
    <property type="entry name" value="BON_dom"/>
</dbReference>
<dbReference type="PROSITE" id="PS50914">
    <property type="entry name" value="BON"/>
    <property type="match status" value="1"/>
</dbReference>
<keyword evidence="1 2" id="KW-0129">CBS domain</keyword>
<dbReference type="SMART" id="SM00116">
    <property type="entry name" value="CBS"/>
    <property type="match status" value="2"/>
</dbReference>
<organism evidence="5 6">
    <name type="scientific">Nocardia otitidiscaviarum</name>
    <dbReference type="NCBI Taxonomy" id="1823"/>
    <lineage>
        <taxon>Bacteria</taxon>
        <taxon>Bacillati</taxon>
        <taxon>Actinomycetota</taxon>
        <taxon>Actinomycetes</taxon>
        <taxon>Mycobacteriales</taxon>
        <taxon>Nocardiaceae</taxon>
        <taxon>Nocardia</taxon>
    </lineage>
</organism>
<dbReference type="PROSITE" id="PS51371">
    <property type="entry name" value="CBS"/>
    <property type="match status" value="2"/>
</dbReference>
<evidence type="ECO:0000256" key="2">
    <source>
        <dbReference type="PROSITE-ProRule" id="PRU00703"/>
    </source>
</evidence>
<dbReference type="PANTHER" id="PTHR43080:SF2">
    <property type="entry name" value="CBS DOMAIN-CONTAINING PROTEIN"/>
    <property type="match status" value="1"/>
</dbReference>
<keyword evidence="6" id="KW-1185">Reference proteome</keyword>
<evidence type="ECO:0000313" key="5">
    <source>
        <dbReference type="EMBL" id="SUD49399.1"/>
    </source>
</evidence>
<proteinExistence type="predicted"/>
<dbReference type="STRING" id="1406858.GCA_000710895_04165"/>
<dbReference type="EMBL" id="UGRY01000007">
    <property type="protein sequence ID" value="SUD49399.1"/>
    <property type="molecule type" value="Genomic_DNA"/>
</dbReference>
<protein>
    <submittedName>
        <fullName evidence="5">Hypoxic response protein 1</fullName>
    </submittedName>
</protein>
<sequence>MYARDILTRPVVTVGPQVTVRAAVALLTGHGFAALPVVDDEGRVVGMFSESDALGVTSHLDTAIVEAVMAVPAEVVTPGTDISAIASRMLSGQLRSMPVVEHGLLVGIVARSDLLRALIRDETTVEARVRALLDDYAGSRRAWSIEVADGQVVIRGLFADASEQSVVAALARTVAGVDRVELIDDAAVVTDR</sequence>
<evidence type="ECO:0000259" key="3">
    <source>
        <dbReference type="PROSITE" id="PS50914"/>
    </source>
</evidence>
<dbReference type="Pfam" id="PF00571">
    <property type="entry name" value="CBS"/>
    <property type="match status" value="2"/>
</dbReference>
<dbReference type="AlphaFoldDB" id="A0A379JL77"/>
<evidence type="ECO:0000259" key="4">
    <source>
        <dbReference type="PROSITE" id="PS51371"/>
    </source>
</evidence>
<feature type="domain" description="CBS" evidence="4">
    <location>
        <begin position="69"/>
        <end position="125"/>
    </location>
</feature>
<gene>
    <name evidence="5" type="ORF">NCTC1934_06752</name>
</gene>
<feature type="domain" description="CBS" evidence="4">
    <location>
        <begin position="7"/>
        <end position="64"/>
    </location>
</feature>
<dbReference type="Gene3D" id="3.10.580.10">
    <property type="entry name" value="CBS-domain"/>
    <property type="match status" value="1"/>
</dbReference>
<dbReference type="Proteomes" id="UP000255467">
    <property type="component" value="Unassembled WGS sequence"/>
</dbReference>
<dbReference type="OrthoDB" id="9799454at2"/>
<reference evidence="5 6" key="1">
    <citation type="submission" date="2018-06" db="EMBL/GenBank/DDBJ databases">
        <authorList>
            <consortium name="Pathogen Informatics"/>
            <person name="Doyle S."/>
        </authorList>
    </citation>
    <scope>NUCLEOTIDE SEQUENCE [LARGE SCALE GENOMIC DNA]</scope>
    <source>
        <strain evidence="5 6">NCTC1934</strain>
    </source>
</reference>
<dbReference type="InterPro" id="IPR051257">
    <property type="entry name" value="Diverse_CBS-Domain"/>
</dbReference>